<evidence type="ECO:0000313" key="2">
    <source>
        <dbReference type="Proteomes" id="UP001219605"/>
    </source>
</evidence>
<accession>A0ABY7ZR79</accession>
<dbReference type="RefSeq" id="WP_275032094.1">
    <property type="nucleotide sequence ID" value="NZ_CP118615.1"/>
</dbReference>
<sequence length="235" mass="27146">MTLIDPLIGHAAGTRWRQVDLGRVAVDIVATGQRRTLAFIQACNRSGYRPTLEEVKLWFDEPAPKTTTKVVQPGALTQSMERILQAFGQQFYGVRETTEEHPVDHLVRIKWISASEDERLQLTRLGDALFKDTQRALDQDERSPVVVLETTDRFAYARLIGEIARLGDAFLVDPYFRLPQLETVLQSTRIKRVLISKQYKTARRRERNWPLRSRAWTPLQTSRFARRAARPFTID</sequence>
<reference evidence="1 2" key="1">
    <citation type="submission" date="2023-02" db="EMBL/GenBank/DDBJ databases">
        <authorList>
            <person name="Mo P."/>
        </authorList>
    </citation>
    <scope>NUCLEOTIDE SEQUENCE [LARGE SCALE GENOMIC DNA]</scope>
    <source>
        <strain evidence="1 2">HUAS 3</strain>
    </source>
</reference>
<organism evidence="1 2">
    <name type="scientific">Micromonospora cathayae</name>
    <dbReference type="NCBI Taxonomy" id="3028804"/>
    <lineage>
        <taxon>Bacteria</taxon>
        <taxon>Bacillati</taxon>
        <taxon>Actinomycetota</taxon>
        <taxon>Actinomycetes</taxon>
        <taxon>Micromonosporales</taxon>
        <taxon>Micromonosporaceae</taxon>
        <taxon>Micromonospora</taxon>
    </lineage>
</organism>
<dbReference type="EMBL" id="CP118615">
    <property type="protein sequence ID" value="WDZ85395.1"/>
    <property type="molecule type" value="Genomic_DNA"/>
</dbReference>
<keyword evidence="2" id="KW-1185">Reference proteome</keyword>
<evidence type="ECO:0000313" key="1">
    <source>
        <dbReference type="EMBL" id="WDZ85395.1"/>
    </source>
</evidence>
<proteinExistence type="predicted"/>
<name>A0ABY7ZR79_9ACTN</name>
<dbReference type="Proteomes" id="UP001219605">
    <property type="component" value="Chromosome"/>
</dbReference>
<protein>
    <submittedName>
        <fullName evidence="1">Uncharacterized protein</fullName>
    </submittedName>
</protein>
<gene>
    <name evidence="1" type="ORF">PVK37_02730</name>
</gene>